<protein>
    <submittedName>
        <fullName evidence="3">Phenazine biosynthesis PhzC/PhzF protein</fullName>
    </submittedName>
</protein>
<reference evidence="3 4" key="1">
    <citation type="journal article" date="2009" name="Appl. Environ. Microbiol.">
        <title>Three genomes from the phylum Acidobacteria provide insight into the lifestyles of these microorganisms in soils.</title>
        <authorList>
            <person name="Ward N.L."/>
            <person name="Challacombe J.F."/>
            <person name="Janssen P.H."/>
            <person name="Henrissat B."/>
            <person name="Coutinho P.M."/>
            <person name="Wu M."/>
            <person name="Xie G."/>
            <person name="Haft D.H."/>
            <person name="Sait M."/>
            <person name="Badger J."/>
            <person name="Barabote R.D."/>
            <person name="Bradley B."/>
            <person name="Brettin T.S."/>
            <person name="Brinkac L.M."/>
            <person name="Bruce D."/>
            <person name="Creasy T."/>
            <person name="Daugherty S.C."/>
            <person name="Davidsen T.M."/>
            <person name="DeBoy R.T."/>
            <person name="Detter J.C."/>
            <person name="Dodson R.J."/>
            <person name="Durkin A.S."/>
            <person name="Ganapathy A."/>
            <person name="Gwinn-Giglio M."/>
            <person name="Han C.S."/>
            <person name="Khouri H."/>
            <person name="Kiss H."/>
            <person name="Kothari S.P."/>
            <person name="Madupu R."/>
            <person name="Nelson K.E."/>
            <person name="Nelson W.C."/>
            <person name="Paulsen I."/>
            <person name="Penn K."/>
            <person name="Ren Q."/>
            <person name="Rosovitz M.J."/>
            <person name="Selengut J.D."/>
            <person name="Shrivastava S."/>
            <person name="Sullivan S.A."/>
            <person name="Tapia R."/>
            <person name="Thompson L.S."/>
            <person name="Watkins K.L."/>
            <person name="Yang Q."/>
            <person name="Yu C."/>
            <person name="Zafar N."/>
            <person name="Zhou L."/>
            <person name="Kuske C.R."/>
        </authorList>
    </citation>
    <scope>NUCLEOTIDE SEQUENCE [LARGE SCALE GENOMIC DNA]</scope>
    <source>
        <strain evidence="3 4">Ellin345</strain>
    </source>
</reference>
<dbReference type="PIRSF" id="PIRSF016184">
    <property type="entry name" value="PhzC_PhzF"/>
    <property type="match status" value="1"/>
</dbReference>
<name>Q1IT31_KORVE</name>
<dbReference type="Pfam" id="PF02567">
    <property type="entry name" value="PhzC-PhzF"/>
    <property type="match status" value="1"/>
</dbReference>
<dbReference type="NCBIfam" id="TIGR00654">
    <property type="entry name" value="PhzF_family"/>
    <property type="match status" value="1"/>
</dbReference>
<organism evidence="3 4">
    <name type="scientific">Koribacter versatilis (strain Ellin345)</name>
    <dbReference type="NCBI Taxonomy" id="204669"/>
    <lineage>
        <taxon>Bacteria</taxon>
        <taxon>Pseudomonadati</taxon>
        <taxon>Acidobacteriota</taxon>
        <taxon>Terriglobia</taxon>
        <taxon>Terriglobales</taxon>
        <taxon>Candidatus Korobacteraceae</taxon>
        <taxon>Candidatus Korobacter</taxon>
    </lineage>
</organism>
<dbReference type="Proteomes" id="UP000002432">
    <property type="component" value="Chromosome"/>
</dbReference>
<dbReference type="GO" id="GO:0005737">
    <property type="term" value="C:cytoplasm"/>
    <property type="evidence" value="ECO:0007669"/>
    <property type="project" value="TreeGrafter"/>
</dbReference>
<dbReference type="Gene3D" id="3.10.310.10">
    <property type="entry name" value="Diaminopimelate Epimerase, Chain A, domain 1"/>
    <property type="match status" value="2"/>
</dbReference>
<dbReference type="OrthoDB" id="9788221at2"/>
<gene>
    <name evidence="3" type="ordered locus">Acid345_0966</name>
</gene>
<dbReference type="STRING" id="204669.Acid345_0966"/>
<feature type="active site" evidence="2">
    <location>
        <position position="49"/>
    </location>
</feature>
<evidence type="ECO:0000256" key="1">
    <source>
        <dbReference type="ARBA" id="ARBA00008270"/>
    </source>
</evidence>
<accession>Q1IT31</accession>
<dbReference type="PANTHER" id="PTHR13774">
    <property type="entry name" value="PHENAZINE BIOSYNTHESIS PROTEIN"/>
    <property type="match status" value="1"/>
</dbReference>
<proteinExistence type="inferred from homology"/>
<dbReference type="SUPFAM" id="SSF54506">
    <property type="entry name" value="Diaminopimelate epimerase-like"/>
    <property type="match status" value="1"/>
</dbReference>
<dbReference type="HOGENOM" id="CLU_048756_0_1_0"/>
<dbReference type="EnsemblBacteria" id="ABF39969">
    <property type="protein sequence ID" value="ABF39969"/>
    <property type="gene ID" value="Acid345_0966"/>
</dbReference>
<keyword evidence="4" id="KW-1185">Reference proteome</keyword>
<dbReference type="PANTHER" id="PTHR13774:SF32">
    <property type="entry name" value="ANTISENSE-ENHANCING SEQUENCE 1"/>
    <property type="match status" value="1"/>
</dbReference>
<dbReference type="GO" id="GO:0016853">
    <property type="term" value="F:isomerase activity"/>
    <property type="evidence" value="ECO:0007669"/>
    <property type="project" value="TreeGrafter"/>
</dbReference>
<evidence type="ECO:0000313" key="3">
    <source>
        <dbReference type="EMBL" id="ABF39969.1"/>
    </source>
</evidence>
<evidence type="ECO:0000313" key="4">
    <source>
        <dbReference type="Proteomes" id="UP000002432"/>
    </source>
</evidence>
<dbReference type="eggNOG" id="COG0384">
    <property type="taxonomic scope" value="Bacteria"/>
</dbReference>
<evidence type="ECO:0000256" key="2">
    <source>
        <dbReference type="PIRSR" id="PIRSR016184-1"/>
    </source>
</evidence>
<dbReference type="AlphaFoldDB" id="Q1IT31"/>
<sequence length="296" mass="32560">MTARTFAYQQLDVFTNQPLQGNMLAVFTDARGLSDAEMQAIAKETNLSETTFILPRDAETEAREGVKVRIFTVEEELQFAGHPTLGTAYLLHQSDDSDQVTLDLKVGKIPVTFTRDAQGLAFGEMRQRDPEFGQVHDDAVAIARIAGIRLDDIDASLPIQTVSTGMPFVIVPIRTLAALRNLRFNWQAASDYLAKTDGKFFYFVSEETEQKTSSLHARMIFYNGEDPATGSAAGCCAAWAVQHGVVASDAQAIIEQGIEMKRASYIHFRATKRNESVSNVRVGGHCVKVSDATLSF</sequence>
<dbReference type="KEGG" id="aba:Acid345_0966"/>
<dbReference type="EMBL" id="CP000360">
    <property type="protein sequence ID" value="ABF39969.1"/>
    <property type="molecule type" value="Genomic_DNA"/>
</dbReference>
<comment type="similarity">
    <text evidence="1">Belongs to the PhzF family.</text>
</comment>
<dbReference type="InterPro" id="IPR003719">
    <property type="entry name" value="Phenazine_PhzF-like"/>
</dbReference>